<dbReference type="GeneID" id="103508449"/>
<evidence type="ECO:0000313" key="3">
    <source>
        <dbReference type="RefSeq" id="XP_008471218.1"/>
    </source>
</evidence>
<dbReference type="KEGG" id="dci:103508449"/>
<sequence>MTTKQNSNLSFILGSALFVLCLNSFLPETHAASVVLTTIRRNLPNAYNLCEPETQVCTRYGLKQATAICGPSYVDKLVDFKTYTYQRVTSQRCFGDRCHLEVSTNGSLIHAGIDCILTPITGTTAACNCTVYRG</sequence>
<evidence type="ECO:0000256" key="1">
    <source>
        <dbReference type="SAM" id="SignalP"/>
    </source>
</evidence>
<name>A0A1S3CZS7_DIACI</name>
<feature type="signal peptide" evidence="1">
    <location>
        <begin position="1"/>
        <end position="31"/>
    </location>
</feature>
<gene>
    <name evidence="3" type="primary">LOC103508449</name>
</gene>
<organism evidence="2 3">
    <name type="scientific">Diaphorina citri</name>
    <name type="common">Asian citrus psyllid</name>
    <dbReference type="NCBI Taxonomy" id="121845"/>
    <lineage>
        <taxon>Eukaryota</taxon>
        <taxon>Metazoa</taxon>
        <taxon>Ecdysozoa</taxon>
        <taxon>Arthropoda</taxon>
        <taxon>Hexapoda</taxon>
        <taxon>Insecta</taxon>
        <taxon>Pterygota</taxon>
        <taxon>Neoptera</taxon>
        <taxon>Paraneoptera</taxon>
        <taxon>Hemiptera</taxon>
        <taxon>Sternorrhyncha</taxon>
        <taxon>Psylloidea</taxon>
        <taxon>Psyllidae</taxon>
        <taxon>Diaphorininae</taxon>
        <taxon>Diaphorina</taxon>
    </lineage>
</organism>
<feature type="chain" id="PRO_5010288053" evidence="1">
    <location>
        <begin position="32"/>
        <end position="134"/>
    </location>
</feature>
<accession>A0A1S3CZS7</accession>
<keyword evidence="1" id="KW-0732">Signal</keyword>
<evidence type="ECO:0000313" key="2">
    <source>
        <dbReference type="Proteomes" id="UP000079169"/>
    </source>
</evidence>
<reference evidence="3" key="1">
    <citation type="submission" date="2025-08" db="UniProtKB">
        <authorList>
            <consortium name="RefSeq"/>
        </authorList>
    </citation>
    <scope>IDENTIFICATION</scope>
</reference>
<dbReference type="Proteomes" id="UP000079169">
    <property type="component" value="Unplaced"/>
</dbReference>
<dbReference type="RefSeq" id="XP_008471218.1">
    <property type="nucleotide sequence ID" value="XM_008472996.3"/>
</dbReference>
<proteinExistence type="predicted"/>
<dbReference type="AlphaFoldDB" id="A0A1S3CZS7"/>
<dbReference type="PaxDb" id="121845-A0A1S3CZS7"/>
<protein>
    <submittedName>
        <fullName evidence="3">Uncharacterized protein LOC103508449</fullName>
    </submittedName>
</protein>
<keyword evidence="2" id="KW-1185">Reference proteome</keyword>